<evidence type="ECO:0000313" key="1">
    <source>
        <dbReference type="EMBL" id="CAB5212592.1"/>
    </source>
</evidence>
<protein>
    <submittedName>
        <fullName evidence="1">Uncharacterized protein</fullName>
    </submittedName>
</protein>
<organism evidence="1">
    <name type="scientific">uncultured Caudovirales phage</name>
    <dbReference type="NCBI Taxonomy" id="2100421"/>
    <lineage>
        <taxon>Viruses</taxon>
        <taxon>Duplodnaviria</taxon>
        <taxon>Heunggongvirae</taxon>
        <taxon>Uroviricota</taxon>
        <taxon>Caudoviricetes</taxon>
        <taxon>Peduoviridae</taxon>
        <taxon>Maltschvirus</taxon>
        <taxon>Maltschvirus maltsch</taxon>
    </lineage>
</organism>
<gene>
    <name evidence="1" type="ORF">UFOVP194_32</name>
</gene>
<reference evidence="1" key="1">
    <citation type="submission" date="2020-05" db="EMBL/GenBank/DDBJ databases">
        <authorList>
            <person name="Chiriac C."/>
            <person name="Salcher M."/>
            <person name="Ghai R."/>
            <person name="Kavagutti S V."/>
        </authorList>
    </citation>
    <scope>NUCLEOTIDE SEQUENCE</scope>
</reference>
<name>A0A6J7WMJ3_9CAUD</name>
<accession>A0A6J7WMJ3</accession>
<dbReference type="EMBL" id="LR798238">
    <property type="protein sequence ID" value="CAB5212592.1"/>
    <property type="molecule type" value="Genomic_DNA"/>
</dbReference>
<proteinExistence type="predicted"/>
<sequence>MKYELKEAKADIKQDKDYVVEKDFVKEQRKVAALEKELRKHEQMPMSKAHKK</sequence>